<dbReference type="EMBL" id="JBEDUW010000004">
    <property type="protein sequence ID" value="KAK9931896.1"/>
    <property type="molecule type" value="Genomic_DNA"/>
</dbReference>
<gene>
    <name evidence="2" type="ORF">M0R45_019152</name>
</gene>
<name>A0AAW1X6I2_RUBAR</name>
<comment type="caution">
    <text evidence="2">The sequence shown here is derived from an EMBL/GenBank/DDBJ whole genome shotgun (WGS) entry which is preliminary data.</text>
</comment>
<feature type="compositionally biased region" description="Basic and acidic residues" evidence="1">
    <location>
        <begin position="9"/>
        <end position="18"/>
    </location>
</feature>
<accession>A0AAW1X6I2</accession>
<dbReference type="AlphaFoldDB" id="A0AAW1X6I2"/>
<dbReference type="Proteomes" id="UP001457282">
    <property type="component" value="Unassembled WGS sequence"/>
</dbReference>
<evidence type="ECO:0000313" key="3">
    <source>
        <dbReference type="Proteomes" id="UP001457282"/>
    </source>
</evidence>
<feature type="region of interest" description="Disordered" evidence="1">
    <location>
        <begin position="1"/>
        <end position="38"/>
    </location>
</feature>
<protein>
    <submittedName>
        <fullName evidence="2">Uncharacterized protein</fullName>
    </submittedName>
</protein>
<evidence type="ECO:0000313" key="2">
    <source>
        <dbReference type="EMBL" id="KAK9931896.1"/>
    </source>
</evidence>
<organism evidence="2 3">
    <name type="scientific">Rubus argutus</name>
    <name type="common">Southern blackberry</name>
    <dbReference type="NCBI Taxonomy" id="59490"/>
    <lineage>
        <taxon>Eukaryota</taxon>
        <taxon>Viridiplantae</taxon>
        <taxon>Streptophyta</taxon>
        <taxon>Embryophyta</taxon>
        <taxon>Tracheophyta</taxon>
        <taxon>Spermatophyta</taxon>
        <taxon>Magnoliopsida</taxon>
        <taxon>eudicotyledons</taxon>
        <taxon>Gunneridae</taxon>
        <taxon>Pentapetalae</taxon>
        <taxon>rosids</taxon>
        <taxon>fabids</taxon>
        <taxon>Rosales</taxon>
        <taxon>Rosaceae</taxon>
        <taxon>Rosoideae</taxon>
        <taxon>Rosoideae incertae sedis</taxon>
        <taxon>Rubus</taxon>
    </lineage>
</organism>
<sequence length="272" mass="31686">MPTVSRGRPIWENKENSGKSRANQNLQNGFSEQEESSPKIEEDWIKIGDEYFQNPASITLNATLKQVLKEFAIPDPIPNQFDQNLNEMHKRKRGCFEAENLEEAARNMSYAFIKNRRSTNSEEKYVKLHVINERFMSKIVDLEQEENKVYTFPCGFSTKRRPLVALNSELRDYSILVSNMALEQVQKEVTSPWNDWCQSGKNLLQAEDREEGMALNSAFIKNHSHNSEEKYVKLSDINQCFMSKKEENNVGDQDSANKSYDRFTTKRPYLYD</sequence>
<proteinExistence type="predicted"/>
<feature type="compositionally biased region" description="Polar residues" evidence="1">
    <location>
        <begin position="19"/>
        <end position="31"/>
    </location>
</feature>
<reference evidence="2 3" key="1">
    <citation type="journal article" date="2023" name="G3 (Bethesda)">
        <title>A chromosome-length genome assembly and annotation of blackberry (Rubus argutus, cv. 'Hillquist').</title>
        <authorList>
            <person name="Bruna T."/>
            <person name="Aryal R."/>
            <person name="Dudchenko O."/>
            <person name="Sargent D.J."/>
            <person name="Mead D."/>
            <person name="Buti M."/>
            <person name="Cavallini A."/>
            <person name="Hytonen T."/>
            <person name="Andres J."/>
            <person name="Pham M."/>
            <person name="Weisz D."/>
            <person name="Mascagni F."/>
            <person name="Usai G."/>
            <person name="Natali L."/>
            <person name="Bassil N."/>
            <person name="Fernandez G.E."/>
            <person name="Lomsadze A."/>
            <person name="Armour M."/>
            <person name="Olukolu B."/>
            <person name="Poorten T."/>
            <person name="Britton C."/>
            <person name="Davik J."/>
            <person name="Ashrafi H."/>
            <person name="Aiden E.L."/>
            <person name="Borodovsky M."/>
            <person name="Worthington M."/>
        </authorList>
    </citation>
    <scope>NUCLEOTIDE SEQUENCE [LARGE SCALE GENOMIC DNA]</scope>
    <source>
        <strain evidence="2">PI 553951</strain>
    </source>
</reference>
<evidence type="ECO:0000256" key="1">
    <source>
        <dbReference type="SAM" id="MobiDB-lite"/>
    </source>
</evidence>
<keyword evidence="3" id="KW-1185">Reference proteome</keyword>